<accession>A0A0N7MAV6</accession>
<name>A0A0N7MAV6_9RHOB</name>
<feature type="transmembrane region" description="Helical" evidence="1">
    <location>
        <begin position="236"/>
        <end position="255"/>
    </location>
</feature>
<evidence type="ECO:0000256" key="1">
    <source>
        <dbReference type="SAM" id="Phobius"/>
    </source>
</evidence>
<evidence type="ECO:0000313" key="3">
    <source>
        <dbReference type="Proteomes" id="UP000051260"/>
    </source>
</evidence>
<dbReference type="RefSeq" id="WP_058283713.1">
    <property type="nucleotide sequence ID" value="NZ_CYUD01000016.1"/>
</dbReference>
<feature type="transmembrane region" description="Helical" evidence="1">
    <location>
        <begin position="138"/>
        <end position="156"/>
    </location>
</feature>
<dbReference type="EMBL" id="CYUD01000016">
    <property type="protein sequence ID" value="CUK16720.1"/>
    <property type="molecule type" value="Genomic_DNA"/>
</dbReference>
<feature type="transmembrane region" description="Helical" evidence="1">
    <location>
        <begin position="54"/>
        <end position="84"/>
    </location>
</feature>
<dbReference type="Proteomes" id="UP000051260">
    <property type="component" value="Unassembled WGS sequence"/>
</dbReference>
<feature type="transmembrane region" description="Helical" evidence="1">
    <location>
        <begin position="195"/>
        <end position="224"/>
    </location>
</feature>
<dbReference type="STRING" id="1715692.RUE5091_04029"/>
<dbReference type="Pfam" id="PF09948">
    <property type="entry name" value="PpoB2"/>
    <property type="match status" value="1"/>
</dbReference>
<sequence length="256" mass="28011">MNALGVAQRDRALVLAALVALTALAWAYTIYLGLGSSSMTMVGDMAMPMMMQWSVADFVFMLIMWAVMMFAMMLPSVTPAVMIYERVRAKREEAGRPFVPTGSFVAGYLLVWLGFSLAATVLNWWLHTGGALSSMMGRVAPTVGGVMLIFAGLFQWTPLKNACLEHCRSPMSFLTAHWQEGSLGAAKMGLRHGAYCLGCCWMLMVLLFVLGVMNLPWVAVLTIVVLAEKTLPFGRFLSRGLGVVLIVWGGWLIMLA</sequence>
<keyword evidence="1" id="KW-0812">Transmembrane</keyword>
<feature type="transmembrane region" description="Helical" evidence="1">
    <location>
        <begin position="105"/>
        <end position="126"/>
    </location>
</feature>
<keyword evidence="1" id="KW-0472">Membrane</keyword>
<feature type="transmembrane region" description="Helical" evidence="1">
    <location>
        <begin position="12"/>
        <end position="34"/>
    </location>
</feature>
<gene>
    <name evidence="2" type="ORF">RUE5091_04029</name>
</gene>
<organism evidence="2 3">
    <name type="scientific">Ruegeria denitrificans</name>
    <dbReference type="NCBI Taxonomy" id="1715692"/>
    <lineage>
        <taxon>Bacteria</taxon>
        <taxon>Pseudomonadati</taxon>
        <taxon>Pseudomonadota</taxon>
        <taxon>Alphaproteobacteria</taxon>
        <taxon>Rhodobacterales</taxon>
        <taxon>Roseobacteraceae</taxon>
        <taxon>Ruegeria</taxon>
    </lineage>
</organism>
<evidence type="ECO:0000313" key="2">
    <source>
        <dbReference type="EMBL" id="CUK16720.1"/>
    </source>
</evidence>
<proteinExistence type="predicted"/>
<protein>
    <submittedName>
        <fullName evidence="2">Putative metal-binding integral membrane protein</fullName>
    </submittedName>
</protein>
<keyword evidence="1" id="KW-1133">Transmembrane helix</keyword>
<dbReference type="OrthoDB" id="164118at2"/>
<dbReference type="InterPro" id="IPR018688">
    <property type="entry name" value="PpoB2-like"/>
</dbReference>
<dbReference type="AlphaFoldDB" id="A0A0N7MAV6"/>
<keyword evidence="3" id="KW-1185">Reference proteome</keyword>
<reference evidence="3" key="1">
    <citation type="submission" date="2015-09" db="EMBL/GenBank/DDBJ databases">
        <authorList>
            <person name="Rodrigo-Torres L."/>
            <person name="Arahal D.R."/>
        </authorList>
    </citation>
    <scope>NUCLEOTIDE SEQUENCE [LARGE SCALE GENOMIC DNA]</scope>
    <source>
        <strain evidence="3">CECT 5091</strain>
    </source>
</reference>